<evidence type="ECO:0000256" key="3">
    <source>
        <dbReference type="ARBA" id="ARBA00022679"/>
    </source>
</evidence>
<comment type="similarity">
    <text evidence="2">Belongs to the class-V pyridoxal-phosphate-dependent aminotransferase family. NifS/IscS subfamily.</text>
</comment>
<dbReference type="RefSeq" id="WP_381837639.1">
    <property type="nucleotide sequence ID" value="NZ_JBHTCF010000019.1"/>
</dbReference>
<dbReference type="CDD" id="cd00291">
    <property type="entry name" value="SirA_YedF_YeeD"/>
    <property type="match status" value="1"/>
</dbReference>
<evidence type="ECO:0000256" key="7">
    <source>
        <dbReference type="ARBA" id="ARBA00023014"/>
    </source>
</evidence>
<dbReference type="EMBL" id="JBHTCF010000019">
    <property type="protein sequence ID" value="MFC7309063.1"/>
    <property type="molecule type" value="Genomic_DNA"/>
</dbReference>
<reference evidence="11" key="1">
    <citation type="journal article" date="2019" name="Int. J. Syst. Evol. Microbiol.">
        <title>The Global Catalogue of Microorganisms (GCM) 10K type strain sequencing project: providing services to taxonomists for standard genome sequencing and annotation.</title>
        <authorList>
            <consortium name="The Broad Institute Genomics Platform"/>
            <consortium name="The Broad Institute Genome Sequencing Center for Infectious Disease"/>
            <person name="Wu L."/>
            <person name="Ma J."/>
        </authorList>
    </citation>
    <scope>NUCLEOTIDE SEQUENCE [LARGE SCALE GENOMIC DNA]</scope>
    <source>
        <strain evidence="11">SYNS20</strain>
    </source>
</reference>
<evidence type="ECO:0000313" key="11">
    <source>
        <dbReference type="Proteomes" id="UP001596523"/>
    </source>
</evidence>
<sequence length="459" mass="47660">MPYFDAASSAPLHPVARQALIAALDEGWADPARLYREGRRARMLLDAAREAAAEAVGCRPDELVFTSSGTRAVHSGVAGALAGRRRTGRHLVVSGVEHSSVLHSAAAHEEQGGAAERVPVERTGAVDAEVFAGALREDTALACLQSANHEVGTVQPVAAVAGACRAAGVPLLVDAAQSLPWGPVGGDWSLLTASSHKWGGPAGVGLLVVRKGVRFAAQGPLDERESGRAPGFENLPAIVAAAASLRAVHAEAAQEAARLRELTARIRARVPELVPDAEVVGDAERRLPHLVTFSCLYVDGETLLHELDQAGFSVSSGSSCTSSTLEPSHVLKAMGALSEGNVRVSLPMGAADDDVERFLAVLPGAVAAVREKLGAPVAAGRAAGSESLVLDVLGRQCPVPVIELGKVIGDVPVGGTVTVLSDDEVAALDIRAWCHMRKQEFVGEEPADRGTAYTVRRVS</sequence>
<evidence type="ECO:0000259" key="9">
    <source>
        <dbReference type="PROSITE" id="PS01148"/>
    </source>
</evidence>
<dbReference type="InterPro" id="IPR015421">
    <property type="entry name" value="PyrdxlP-dep_Trfase_major"/>
</dbReference>
<dbReference type="InterPro" id="IPR001455">
    <property type="entry name" value="TusA-like"/>
</dbReference>
<comment type="cofactor">
    <cofactor evidence="1">
        <name>pyridoxal 5'-phosphate</name>
        <dbReference type="ChEBI" id="CHEBI:597326"/>
    </cofactor>
</comment>
<dbReference type="PANTHER" id="PTHR11601:SF34">
    <property type="entry name" value="CYSTEINE DESULFURASE"/>
    <property type="match status" value="1"/>
</dbReference>
<dbReference type="PIRSF" id="PIRSF005572">
    <property type="entry name" value="NifS"/>
    <property type="match status" value="1"/>
</dbReference>
<feature type="domain" description="UPF0033" evidence="9">
    <location>
        <begin position="390"/>
        <end position="414"/>
    </location>
</feature>
<dbReference type="Pfam" id="PF01206">
    <property type="entry name" value="TusA"/>
    <property type="match status" value="1"/>
</dbReference>
<gene>
    <name evidence="10" type="ORF">ACFQVC_33270</name>
</gene>
<dbReference type="InterPro" id="IPR000192">
    <property type="entry name" value="Aminotrans_V_dom"/>
</dbReference>
<dbReference type="PROSITE" id="PS01148">
    <property type="entry name" value="UPF0033"/>
    <property type="match status" value="1"/>
</dbReference>
<organism evidence="10 11">
    <name type="scientific">Streptomyces monticola</name>
    <dbReference type="NCBI Taxonomy" id="2666263"/>
    <lineage>
        <taxon>Bacteria</taxon>
        <taxon>Bacillati</taxon>
        <taxon>Actinomycetota</taxon>
        <taxon>Actinomycetes</taxon>
        <taxon>Kitasatosporales</taxon>
        <taxon>Streptomycetaceae</taxon>
        <taxon>Streptomyces</taxon>
    </lineage>
</organism>
<dbReference type="Gene3D" id="3.30.110.40">
    <property type="entry name" value="TusA-like domain"/>
    <property type="match status" value="1"/>
</dbReference>
<evidence type="ECO:0000256" key="2">
    <source>
        <dbReference type="ARBA" id="ARBA00006490"/>
    </source>
</evidence>
<dbReference type="InterPro" id="IPR015424">
    <property type="entry name" value="PyrdxlP-dep_Trfase"/>
</dbReference>
<evidence type="ECO:0000256" key="4">
    <source>
        <dbReference type="ARBA" id="ARBA00022723"/>
    </source>
</evidence>
<dbReference type="InterPro" id="IPR036868">
    <property type="entry name" value="TusA-like_sf"/>
</dbReference>
<dbReference type="SUPFAM" id="SSF64307">
    <property type="entry name" value="SirA-like"/>
    <property type="match status" value="1"/>
</dbReference>
<evidence type="ECO:0000256" key="8">
    <source>
        <dbReference type="ARBA" id="ARBA00050776"/>
    </source>
</evidence>
<dbReference type="PANTHER" id="PTHR11601">
    <property type="entry name" value="CYSTEINE DESULFURYLASE FAMILY MEMBER"/>
    <property type="match status" value="1"/>
</dbReference>
<evidence type="ECO:0000256" key="5">
    <source>
        <dbReference type="ARBA" id="ARBA00022898"/>
    </source>
</evidence>
<keyword evidence="7" id="KW-0411">Iron-sulfur</keyword>
<dbReference type="Gene3D" id="3.90.1150.10">
    <property type="entry name" value="Aspartate Aminotransferase, domain 1"/>
    <property type="match status" value="1"/>
</dbReference>
<protein>
    <submittedName>
        <fullName evidence="10">Cysteine desulfurase/sulfurtransferase TusA family protein</fullName>
    </submittedName>
</protein>
<keyword evidence="5" id="KW-0663">Pyridoxal phosphate</keyword>
<dbReference type="SUPFAM" id="SSF53383">
    <property type="entry name" value="PLP-dependent transferases"/>
    <property type="match status" value="1"/>
</dbReference>
<accession>A0ABW2JUI2</accession>
<dbReference type="Gene3D" id="3.40.640.10">
    <property type="entry name" value="Type I PLP-dependent aspartate aminotransferase-like (Major domain)"/>
    <property type="match status" value="1"/>
</dbReference>
<name>A0ABW2JUI2_9ACTN</name>
<keyword evidence="6" id="KW-0408">Iron</keyword>
<evidence type="ECO:0000313" key="10">
    <source>
        <dbReference type="EMBL" id="MFC7309063.1"/>
    </source>
</evidence>
<comment type="caution">
    <text evidence="10">The sequence shown here is derived from an EMBL/GenBank/DDBJ whole genome shotgun (WGS) entry which is preliminary data.</text>
</comment>
<keyword evidence="11" id="KW-1185">Reference proteome</keyword>
<evidence type="ECO:0000256" key="6">
    <source>
        <dbReference type="ARBA" id="ARBA00023004"/>
    </source>
</evidence>
<keyword evidence="3" id="KW-0808">Transferase</keyword>
<evidence type="ECO:0000256" key="1">
    <source>
        <dbReference type="ARBA" id="ARBA00001933"/>
    </source>
</evidence>
<dbReference type="InterPro" id="IPR015422">
    <property type="entry name" value="PyrdxlP-dep_Trfase_small"/>
</dbReference>
<comment type="catalytic activity">
    <reaction evidence="8">
        <text>(sulfur carrier)-H + L-cysteine = (sulfur carrier)-SH + L-alanine</text>
        <dbReference type="Rhea" id="RHEA:43892"/>
        <dbReference type="Rhea" id="RHEA-COMP:14737"/>
        <dbReference type="Rhea" id="RHEA-COMP:14739"/>
        <dbReference type="ChEBI" id="CHEBI:29917"/>
        <dbReference type="ChEBI" id="CHEBI:35235"/>
        <dbReference type="ChEBI" id="CHEBI:57972"/>
        <dbReference type="ChEBI" id="CHEBI:64428"/>
        <dbReference type="EC" id="2.8.1.7"/>
    </reaction>
</comment>
<proteinExistence type="inferred from homology"/>
<dbReference type="Proteomes" id="UP001596523">
    <property type="component" value="Unassembled WGS sequence"/>
</dbReference>
<keyword evidence="4" id="KW-0479">Metal-binding</keyword>
<dbReference type="InterPro" id="IPR016454">
    <property type="entry name" value="Cysteine_dSase"/>
</dbReference>
<dbReference type="Pfam" id="PF00266">
    <property type="entry name" value="Aminotran_5"/>
    <property type="match status" value="1"/>
</dbReference>